<proteinExistence type="predicted"/>
<evidence type="ECO:0000256" key="4">
    <source>
        <dbReference type="ARBA" id="ARBA00022989"/>
    </source>
</evidence>
<keyword evidence="8" id="KW-1185">Reference proteome</keyword>
<comment type="caution">
    <text evidence="7">The sequence shown here is derived from an EMBL/GenBank/DDBJ whole genome shotgun (WGS) entry which is preliminary data.</text>
</comment>
<dbReference type="EMBL" id="CAQJ01000086">
    <property type="protein sequence ID" value="CCQ91735.1"/>
    <property type="molecule type" value="Genomic_DNA"/>
</dbReference>
<dbReference type="Pfam" id="PF07690">
    <property type="entry name" value="MFS_1"/>
    <property type="match status" value="1"/>
</dbReference>
<feature type="transmembrane region" description="Helical" evidence="6">
    <location>
        <begin position="204"/>
        <end position="225"/>
    </location>
</feature>
<feature type="transmembrane region" description="Helical" evidence="6">
    <location>
        <begin position="76"/>
        <end position="94"/>
    </location>
</feature>
<dbReference type="Proteomes" id="UP000011704">
    <property type="component" value="Unassembled WGS sequence"/>
</dbReference>
<dbReference type="OrthoDB" id="9787815at2"/>
<name>M1YMQ5_NITG3</name>
<dbReference type="Gene3D" id="1.20.1250.20">
    <property type="entry name" value="MFS general substrate transporter like domains"/>
    <property type="match status" value="2"/>
</dbReference>
<feature type="transmembrane region" description="Helical" evidence="6">
    <location>
        <begin position="237"/>
        <end position="257"/>
    </location>
</feature>
<dbReference type="GO" id="GO:0022857">
    <property type="term" value="F:transmembrane transporter activity"/>
    <property type="evidence" value="ECO:0007669"/>
    <property type="project" value="InterPro"/>
</dbReference>
<feature type="transmembrane region" description="Helical" evidence="6">
    <location>
        <begin position="431"/>
        <end position="452"/>
    </location>
</feature>
<evidence type="ECO:0000313" key="8">
    <source>
        <dbReference type="Proteomes" id="UP000011704"/>
    </source>
</evidence>
<dbReference type="HOGENOM" id="CLU_029352_1_2_0"/>
<evidence type="ECO:0000256" key="5">
    <source>
        <dbReference type="ARBA" id="ARBA00023136"/>
    </source>
</evidence>
<dbReference type="FunCoup" id="M1YMQ5">
    <property type="interactions" value="105"/>
</dbReference>
<dbReference type="PANTHER" id="PTHR12778">
    <property type="entry name" value="SOLUTE CARRIER FAMILY 33 ACETYL-COA TRANSPORTER -RELATED"/>
    <property type="match status" value="1"/>
</dbReference>
<dbReference type="PANTHER" id="PTHR12778:SF10">
    <property type="entry name" value="MAJOR FACILITATOR SUPERFAMILY DOMAIN-CONTAINING PROTEIN 3"/>
    <property type="match status" value="1"/>
</dbReference>
<evidence type="ECO:0000256" key="1">
    <source>
        <dbReference type="ARBA" id="ARBA00004141"/>
    </source>
</evidence>
<dbReference type="GO" id="GO:0016020">
    <property type="term" value="C:membrane"/>
    <property type="evidence" value="ECO:0007669"/>
    <property type="project" value="UniProtKB-SubCell"/>
</dbReference>
<reference evidence="7 8" key="1">
    <citation type="journal article" date="2013" name="Front. Microbiol.">
        <title>The genome of Nitrospina gracilis illuminates the metabolism and evolution of the major marine nitrite oxidizer.</title>
        <authorList>
            <person name="Luecker S."/>
            <person name="Nowka B."/>
            <person name="Rattei T."/>
            <person name="Spieck E."/>
            <person name="and Daims H."/>
        </authorList>
    </citation>
    <scope>NUCLEOTIDE SEQUENCE [LARGE SCALE GENOMIC DNA]</scope>
    <source>
        <strain evidence="7 8">3/211</strain>
    </source>
</reference>
<accession>M1YMQ5</accession>
<dbReference type="STRING" id="1266370.NITGR_780039"/>
<sequence length="495" mass="54810">MESHPKLLKNKLFWVGVLYFAEGFPLGVFYDVFPVHLRQQGVDLWQIGFMSLLGLAWTLKFLWAPAVDYVRHHRRWIFLMDVLMGGVMLVFAVLLDFGPWVWLAIGLFTIFSATSDVAIDAYTIEMLNKDELGLANGIRNGMYRVGMLASGFILVLADWMSWSATYLAGALILFACGTVCLLAPPEQAYKTRSERSLLGEFSLIARYPYALALLFIMVLMGFGLVDTKLDVSDKRPYLWPTLAMAGILVVAGSHYWTHRVRQQNNGPSLRDELNEGPMFGAFFELIQRPHIIPVIIFILIYKLADTSMGFMVKPFWVDSGFSATEIGLVSVNIGLGLSIAGGLVGGWFTDRFGIFKGIWVLGLLQALSNLGYAGVAAAIPPPQEGVPMAMEFKAMMYSASVLESFTGGLGSAAFLAFLMAIVNKKRSASEYALLSSIFAFSRSVAGWAGGFGAEAMGYAPYFTLTFFLAFPAYLFLPWVKRMLESQPDWNPGTRT</sequence>
<protein>
    <recommendedName>
        <fullName evidence="9">MFS transporter</fullName>
    </recommendedName>
</protein>
<feature type="transmembrane region" description="Helical" evidence="6">
    <location>
        <begin position="166"/>
        <end position="183"/>
    </location>
</feature>
<keyword evidence="5 6" id="KW-0472">Membrane</keyword>
<dbReference type="InParanoid" id="M1YMQ5"/>
<dbReference type="InterPro" id="IPR036259">
    <property type="entry name" value="MFS_trans_sf"/>
</dbReference>
<feature type="transmembrane region" description="Helical" evidence="6">
    <location>
        <begin position="358"/>
        <end position="379"/>
    </location>
</feature>
<feature type="transmembrane region" description="Helical" evidence="6">
    <location>
        <begin position="100"/>
        <end position="122"/>
    </location>
</feature>
<gene>
    <name evidence="7" type="ORF">NITGR_780039</name>
</gene>
<keyword evidence="3 6" id="KW-0812">Transmembrane</keyword>
<evidence type="ECO:0008006" key="9">
    <source>
        <dbReference type="Google" id="ProtNLM"/>
    </source>
</evidence>
<evidence type="ECO:0000256" key="6">
    <source>
        <dbReference type="SAM" id="Phobius"/>
    </source>
</evidence>
<feature type="transmembrane region" description="Helical" evidence="6">
    <location>
        <begin position="142"/>
        <end position="160"/>
    </location>
</feature>
<evidence type="ECO:0000256" key="3">
    <source>
        <dbReference type="ARBA" id="ARBA00022692"/>
    </source>
</evidence>
<feature type="transmembrane region" description="Helical" evidence="6">
    <location>
        <begin position="278"/>
        <end position="301"/>
    </location>
</feature>
<feature type="transmembrane region" description="Helical" evidence="6">
    <location>
        <begin position="321"/>
        <end position="346"/>
    </location>
</feature>
<feature type="transmembrane region" description="Helical" evidence="6">
    <location>
        <begin position="12"/>
        <end position="32"/>
    </location>
</feature>
<feature type="transmembrane region" description="Helical" evidence="6">
    <location>
        <begin position="44"/>
        <end position="64"/>
    </location>
</feature>
<dbReference type="SUPFAM" id="SSF103473">
    <property type="entry name" value="MFS general substrate transporter"/>
    <property type="match status" value="1"/>
</dbReference>
<evidence type="ECO:0000313" key="7">
    <source>
        <dbReference type="EMBL" id="CCQ91735.1"/>
    </source>
</evidence>
<evidence type="ECO:0000256" key="2">
    <source>
        <dbReference type="ARBA" id="ARBA00022448"/>
    </source>
</evidence>
<dbReference type="InterPro" id="IPR004752">
    <property type="entry name" value="AmpG_permease/AT-1"/>
</dbReference>
<keyword evidence="2" id="KW-0813">Transport</keyword>
<comment type="subcellular location">
    <subcellularLocation>
        <location evidence="1">Membrane</location>
        <topology evidence="1">Multi-pass membrane protein</topology>
    </subcellularLocation>
</comment>
<dbReference type="InterPro" id="IPR011701">
    <property type="entry name" value="MFS"/>
</dbReference>
<keyword evidence="4 6" id="KW-1133">Transmembrane helix</keyword>
<dbReference type="AlphaFoldDB" id="M1YMQ5"/>
<feature type="transmembrane region" description="Helical" evidence="6">
    <location>
        <begin position="458"/>
        <end position="476"/>
    </location>
</feature>
<organism evidence="7 8">
    <name type="scientific">Nitrospina gracilis (strain 3/211)</name>
    <dbReference type="NCBI Taxonomy" id="1266370"/>
    <lineage>
        <taxon>Bacteria</taxon>
        <taxon>Pseudomonadati</taxon>
        <taxon>Nitrospinota/Tectimicrobiota group</taxon>
        <taxon>Nitrospinota</taxon>
        <taxon>Nitrospinia</taxon>
        <taxon>Nitrospinales</taxon>
        <taxon>Nitrospinaceae</taxon>
        <taxon>Nitrospina</taxon>
    </lineage>
</organism>
<feature type="transmembrane region" description="Helical" evidence="6">
    <location>
        <begin position="399"/>
        <end position="419"/>
    </location>
</feature>